<protein>
    <submittedName>
        <fullName evidence="2">Uncharacterized protein</fullName>
    </submittedName>
</protein>
<evidence type="ECO:0000313" key="2">
    <source>
        <dbReference type="EMBL" id="TKX23847.1"/>
    </source>
</evidence>
<dbReference type="Proteomes" id="UP000308133">
    <property type="component" value="Unassembled WGS sequence"/>
</dbReference>
<dbReference type="InterPro" id="IPR038966">
    <property type="entry name" value="TMA17"/>
</dbReference>
<feature type="compositionally biased region" description="Basic and acidic residues" evidence="1">
    <location>
        <begin position="98"/>
        <end position="108"/>
    </location>
</feature>
<dbReference type="PANTHER" id="PTHR40422:SF1">
    <property type="entry name" value="TRANSLATION MACHINERY-ASSOCIATED PROTEIN 17"/>
    <property type="match status" value="1"/>
</dbReference>
<dbReference type="PANTHER" id="PTHR40422">
    <property type="entry name" value="TRANSLATION MACHINERY-ASSOCIATED PROTEIN 17"/>
    <property type="match status" value="1"/>
</dbReference>
<feature type="region of interest" description="Disordered" evidence="1">
    <location>
        <begin position="97"/>
        <end position="152"/>
    </location>
</feature>
<organism evidence="2 3">
    <name type="scientific">Elsinoe australis</name>
    <dbReference type="NCBI Taxonomy" id="40998"/>
    <lineage>
        <taxon>Eukaryota</taxon>
        <taxon>Fungi</taxon>
        <taxon>Dikarya</taxon>
        <taxon>Ascomycota</taxon>
        <taxon>Pezizomycotina</taxon>
        <taxon>Dothideomycetes</taxon>
        <taxon>Dothideomycetidae</taxon>
        <taxon>Myriangiales</taxon>
        <taxon>Elsinoaceae</taxon>
        <taxon>Elsinoe</taxon>
    </lineage>
</organism>
<name>A0A4U7B8F1_9PEZI</name>
<accession>A0A4U7B8F1</accession>
<reference evidence="2 3" key="1">
    <citation type="submission" date="2018-02" db="EMBL/GenBank/DDBJ databases">
        <title>Draft genome sequences of Elsinoe sp., causing black scab on jojoba.</title>
        <authorList>
            <person name="Stodart B."/>
            <person name="Jeffress S."/>
            <person name="Ash G."/>
            <person name="Arun Chinnappa K."/>
        </authorList>
    </citation>
    <scope>NUCLEOTIDE SEQUENCE [LARGE SCALE GENOMIC DNA]</scope>
    <source>
        <strain evidence="2 3">Hillstone_2</strain>
    </source>
</reference>
<dbReference type="EMBL" id="PTQR01000050">
    <property type="protein sequence ID" value="TKX23847.1"/>
    <property type="molecule type" value="Genomic_DNA"/>
</dbReference>
<sequence>MSADTLPIEPADFARALEALPPETLHQRAAEIQNSIAHLKYSNEQMMPFADEGDDDCREAMFENLVVIGRMNERIRMLREEVEKRGLRWMDAEVEEAEERKVNGHVEGTEEGAQEVQREARVPSGRLGDEELRRRLEEQMREDDGEEEGVHL</sequence>
<proteinExistence type="predicted"/>
<evidence type="ECO:0000256" key="1">
    <source>
        <dbReference type="SAM" id="MobiDB-lite"/>
    </source>
</evidence>
<dbReference type="AlphaFoldDB" id="A0A4U7B8F1"/>
<feature type="compositionally biased region" description="Basic and acidic residues" evidence="1">
    <location>
        <begin position="116"/>
        <end position="139"/>
    </location>
</feature>
<feature type="compositionally biased region" description="Acidic residues" evidence="1">
    <location>
        <begin position="140"/>
        <end position="152"/>
    </location>
</feature>
<evidence type="ECO:0000313" key="3">
    <source>
        <dbReference type="Proteomes" id="UP000308133"/>
    </source>
</evidence>
<comment type="caution">
    <text evidence="2">The sequence shown here is derived from an EMBL/GenBank/DDBJ whole genome shotgun (WGS) entry which is preliminary data.</text>
</comment>
<dbReference type="GO" id="GO:0070682">
    <property type="term" value="P:proteasome regulatory particle assembly"/>
    <property type="evidence" value="ECO:0007669"/>
    <property type="project" value="InterPro"/>
</dbReference>
<dbReference type="GO" id="GO:0030674">
    <property type="term" value="F:protein-macromolecule adaptor activity"/>
    <property type="evidence" value="ECO:0007669"/>
    <property type="project" value="TreeGrafter"/>
</dbReference>
<gene>
    <name evidence="2" type="ORF">C1H76_3785</name>
</gene>